<reference evidence="6 7" key="1">
    <citation type="submission" date="2011-09" db="EMBL/GenBank/DDBJ databases">
        <title>The draft genome of Treponema saccharophilum DSM 2985.</title>
        <authorList>
            <consortium name="US DOE Joint Genome Institute (JGI-PGF)"/>
            <person name="Lucas S."/>
            <person name="Copeland A."/>
            <person name="Lapidus A."/>
            <person name="Glavina del Rio T."/>
            <person name="Dalin E."/>
            <person name="Tice H."/>
            <person name="Bruce D."/>
            <person name="Goodwin L."/>
            <person name="Pitluck S."/>
            <person name="Peters L."/>
            <person name="Kyrpides N."/>
            <person name="Mavromatis K."/>
            <person name="Ivanova N."/>
            <person name="Markowitz V."/>
            <person name="Cheng J.-F."/>
            <person name="Hugenholtz P."/>
            <person name="Woyke T."/>
            <person name="Wu D."/>
            <person name="Gronow S."/>
            <person name="Wellnitz S."/>
            <person name="Brambilla E."/>
            <person name="Klenk H.-P."/>
            <person name="Eisen J.A."/>
        </authorList>
    </citation>
    <scope>NUCLEOTIDE SEQUENCE [LARGE SCALE GENOMIC DNA]</scope>
    <source>
        <strain evidence="6 7">DSM 2985</strain>
    </source>
</reference>
<dbReference type="FunFam" id="1.10.10.2830:FF:000001">
    <property type="entry name" value="Chromosome partitioning protein ParB"/>
    <property type="match status" value="1"/>
</dbReference>
<evidence type="ECO:0000259" key="5">
    <source>
        <dbReference type="SMART" id="SM00470"/>
    </source>
</evidence>
<dbReference type="PATRIC" id="fig|907348.3.peg.2243"/>
<dbReference type="InterPro" id="IPR036086">
    <property type="entry name" value="ParB/Sulfiredoxin_sf"/>
</dbReference>
<accession>H7EMT7</accession>
<evidence type="ECO:0000256" key="1">
    <source>
        <dbReference type="ARBA" id="ARBA00006295"/>
    </source>
</evidence>
<evidence type="ECO:0000313" key="6">
    <source>
        <dbReference type="EMBL" id="EIC01001.1"/>
    </source>
</evidence>
<feature type="region of interest" description="Disordered" evidence="4">
    <location>
        <begin position="258"/>
        <end position="277"/>
    </location>
</feature>
<dbReference type="Gene3D" id="1.10.10.2830">
    <property type="match status" value="1"/>
</dbReference>
<dbReference type="SUPFAM" id="SSF110849">
    <property type="entry name" value="ParB/Sulfiredoxin"/>
    <property type="match status" value="1"/>
</dbReference>
<dbReference type="PANTHER" id="PTHR33375:SF1">
    <property type="entry name" value="CHROMOSOME-PARTITIONING PROTEIN PARB-RELATED"/>
    <property type="match status" value="1"/>
</dbReference>
<name>H7EMT7_9SPIR</name>
<evidence type="ECO:0000256" key="3">
    <source>
        <dbReference type="ARBA" id="ARBA00023125"/>
    </source>
</evidence>
<dbReference type="SUPFAM" id="SSF109709">
    <property type="entry name" value="KorB DNA-binding domain-like"/>
    <property type="match status" value="1"/>
</dbReference>
<feature type="compositionally biased region" description="Polar residues" evidence="4">
    <location>
        <begin position="265"/>
        <end position="275"/>
    </location>
</feature>
<dbReference type="CDD" id="cd16393">
    <property type="entry name" value="SPO0J_N"/>
    <property type="match status" value="1"/>
</dbReference>
<dbReference type="OrthoDB" id="9802051at2"/>
<sequence>MARKFGLGSGVNALFTTGAEPKNEAEAEQSQLPAKNEHDVAGDVPEIVAESALPEGVTTGANGQLFVELSRLKPNPQQPRLEFNEEKLKELAASIKEHGVLQAITIENAGDGSFYIIAGERRTRAARLAGLERIPAQIREFDEQKKLEVALIENIQRADLNPVEEAKAYHKLMQISGLSQDQIAVRVGKNRSTVANAVRLLKLPSEMQSALVEGRLTAGHARALLAVKNSNDRRLLFEKIVGGGMNVRRAEEMANELNSGAGRNKQPSSSASSRDPNLAEIEQRFIEAFGTKVKINGTMERGRIEVDYFSREDLDRLFSIITGGNSSPVD</sequence>
<dbReference type="Pfam" id="PF02195">
    <property type="entry name" value="ParB_N"/>
    <property type="match status" value="1"/>
</dbReference>
<dbReference type="PANTHER" id="PTHR33375">
    <property type="entry name" value="CHROMOSOME-PARTITIONING PROTEIN PARB-RELATED"/>
    <property type="match status" value="1"/>
</dbReference>
<proteinExistence type="inferred from homology"/>
<dbReference type="InterPro" id="IPR003115">
    <property type="entry name" value="ParB_N"/>
</dbReference>
<evidence type="ECO:0000256" key="2">
    <source>
        <dbReference type="ARBA" id="ARBA00022829"/>
    </source>
</evidence>
<organism evidence="6 7">
    <name type="scientific">Treponema saccharophilum DSM 2985</name>
    <dbReference type="NCBI Taxonomy" id="907348"/>
    <lineage>
        <taxon>Bacteria</taxon>
        <taxon>Pseudomonadati</taxon>
        <taxon>Spirochaetota</taxon>
        <taxon>Spirochaetia</taxon>
        <taxon>Spirochaetales</taxon>
        <taxon>Treponemataceae</taxon>
        <taxon>Treponema</taxon>
    </lineage>
</organism>
<feature type="domain" description="ParB-like N-terminal" evidence="5">
    <location>
        <begin position="65"/>
        <end position="155"/>
    </location>
</feature>
<dbReference type="GO" id="GO:0005694">
    <property type="term" value="C:chromosome"/>
    <property type="evidence" value="ECO:0007669"/>
    <property type="project" value="TreeGrafter"/>
</dbReference>
<dbReference type="Gene3D" id="3.90.1530.30">
    <property type="match status" value="1"/>
</dbReference>
<dbReference type="SMART" id="SM00470">
    <property type="entry name" value="ParB"/>
    <property type="match status" value="1"/>
</dbReference>
<keyword evidence="7" id="KW-1185">Reference proteome</keyword>
<evidence type="ECO:0000313" key="7">
    <source>
        <dbReference type="Proteomes" id="UP000003571"/>
    </source>
</evidence>
<comment type="similarity">
    <text evidence="1">Belongs to the ParB family.</text>
</comment>
<dbReference type="NCBIfam" id="TIGR00180">
    <property type="entry name" value="parB_part"/>
    <property type="match status" value="1"/>
</dbReference>
<dbReference type="GO" id="GO:0003677">
    <property type="term" value="F:DNA binding"/>
    <property type="evidence" value="ECO:0007669"/>
    <property type="project" value="UniProtKB-KW"/>
</dbReference>
<evidence type="ECO:0000256" key="4">
    <source>
        <dbReference type="SAM" id="MobiDB-lite"/>
    </source>
</evidence>
<keyword evidence="3 6" id="KW-0238">DNA-binding</keyword>
<keyword evidence="2" id="KW-0159">Chromosome partition</keyword>
<dbReference type="AlphaFoldDB" id="H7EMT7"/>
<dbReference type="InterPro" id="IPR050336">
    <property type="entry name" value="Chromosome_partition/occlusion"/>
</dbReference>
<protein>
    <submittedName>
        <fullName evidence="6">Chromosome segregation DNA-binding protein</fullName>
    </submittedName>
</protein>
<dbReference type="EMBL" id="AGRW01000052">
    <property type="protein sequence ID" value="EIC01001.1"/>
    <property type="molecule type" value="Genomic_DNA"/>
</dbReference>
<comment type="caution">
    <text evidence="6">The sequence shown here is derived from an EMBL/GenBank/DDBJ whole genome shotgun (WGS) entry which is preliminary data.</text>
</comment>
<dbReference type="RefSeq" id="WP_002705708.1">
    <property type="nucleotide sequence ID" value="NZ_AGRW01000052.1"/>
</dbReference>
<dbReference type="FunFam" id="3.90.1530.30:FF:000001">
    <property type="entry name" value="Chromosome partitioning protein ParB"/>
    <property type="match status" value="1"/>
</dbReference>
<gene>
    <name evidence="6" type="ORF">TresaDRAFT_0826</name>
</gene>
<dbReference type="GO" id="GO:0007059">
    <property type="term" value="P:chromosome segregation"/>
    <property type="evidence" value="ECO:0007669"/>
    <property type="project" value="UniProtKB-KW"/>
</dbReference>
<feature type="region of interest" description="Disordered" evidence="4">
    <location>
        <begin position="1"/>
        <end position="46"/>
    </location>
</feature>
<dbReference type="Pfam" id="PF23552">
    <property type="entry name" value="ParB_C"/>
    <property type="match status" value="1"/>
</dbReference>
<dbReference type="Proteomes" id="UP000003571">
    <property type="component" value="Unassembled WGS sequence"/>
</dbReference>
<dbReference type="STRING" id="907348.TresaDRAFT_0826"/>
<dbReference type="InterPro" id="IPR057240">
    <property type="entry name" value="ParB_dimer_C"/>
</dbReference>
<dbReference type="eggNOG" id="COG1475">
    <property type="taxonomic scope" value="Bacteria"/>
</dbReference>
<dbReference type="Pfam" id="PF17762">
    <property type="entry name" value="HTH_ParB"/>
    <property type="match status" value="1"/>
</dbReference>
<dbReference type="InterPro" id="IPR041468">
    <property type="entry name" value="HTH_ParB/Spo0J"/>
</dbReference>
<dbReference type="InterPro" id="IPR004437">
    <property type="entry name" value="ParB/RepB/Spo0J"/>
</dbReference>
<dbReference type="GO" id="GO:0045881">
    <property type="term" value="P:positive regulation of sporulation resulting in formation of a cellular spore"/>
    <property type="evidence" value="ECO:0007669"/>
    <property type="project" value="TreeGrafter"/>
</dbReference>